<proteinExistence type="predicted"/>
<evidence type="ECO:0000313" key="1">
    <source>
        <dbReference type="EMBL" id="KAF2654121.1"/>
    </source>
</evidence>
<dbReference type="AlphaFoldDB" id="A0A6A6T4M3"/>
<organism evidence="1 2">
    <name type="scientific">Lophiostoma macrostomum CBS 122681</name>
    <dbReference type="NCBI Taxonomy" id="1314788"/>
    <lineage>
        <taxon>Eukaryota</taxon>
        <taxon>Fungi</taxon>
        <taxon>Dikarya</taxon>
        <taxon>Ascomycota</taxon>
        <taxon>Pezizomycotina</taxon>
        <taxon>Dothideomycetes</taxon>
        <taxon>Pleosporomycetidae</taxon>
        <taxon>Pleosporales</taxon>
        <taxon>Lophiostomataceae</taxon>
        <taxon>Lophiostoma</taxon>
    </lineage>
</organism>
<evidence type="ECO:0000313" key="2">
    <source>
        <dbReference type="Proteomes" id="UP000799324"/>
    </source>
</evidence>
<keyword evidence="2" id="KW-1185">Reference proteome</keyword>
<accession>A0A6A6T4M3</accession>
<reference evidence="1" key="1">
    <citation type="journal article" date="2020" name="Stud. Mycol.">
        <title>101 Dothideomycetes genomes: a test case for predicting lifestyles and emergence of pathogens.</title>
        <authorList>
            <person name="Haridas S."/>
            <person name="Albert R."/>
            <person name="Binder M."/>
            <person name="Bloem J."/>
            <person name="Labutti K."/>
            <person name="Salamov A."/>
            <person name="Andreopoulos B."/>
            <person name="Baker S."/>
            <person name="Barry K."/>
            <person name="Bills G."/>
            <person name="Bluhm B."/>
            <person name="Cannon C."/>
            <person name="Castanera R."/>
            <person name="Culley D."/>
            <person name="Daum C."/>
            <person name="Ezra D."/>
            <person name="Gonzalez J."/>
            <person name="Henrissat B."/>
            <person name="Kuo A."/>
            <person name="Liang C."/>
            <person name="Lipzen A."/>
            <person name="Lutzoni F."/>
            <person name="Magnuson J."/>
            <person name="Mondo S."/>
            <person name="Nolan M."/>
            <person name="Ohm R."/>
            <person name="Pangilinan J."/>
            <person name="Park H.-J."/>
            <person name="Ramirez L."/>
            <person name="Alfaro M."/>
            <person name="Sun H."/>
            <person name="Tritt A."/>
            <person name="Yoshinaga Y."/>
            <person name="Zwiers L.-H."/>
            <person name="Turgeon B."/>
            <person name="Goodwin S."/>
            <person name="Spatafora J."/>
            <person name="Crous P."/>
            <person name="Grigoriev I."/>
        </authorList>
    </citation>
    <scope>NUCLEOTIDE SEQUENCE</scope>
    <source>
        <strain evidence="1">CBS 122681</strain>
    </source>
</reference>
<name>A0A6A6T4M3_9PLEO</name>
<dbReference type="Proteomes" id="UP000799324">
    <property type="component" value="Unassembled WGS sequence"/>
</dbReference>
<protein>
    <submittedName>
        <fullName evidence="1">Uncharacterized protein</fullName>
    </submittedName>
</protein>
<dbReference type="EMBL" id="MU004369">
    <property type="protein sequence ID" value="KAF2654121.1"/>
    <property type="molecule type" value="Genomic_DNA"/>
</dbReference>
<gene>
    <name evidence="1" type="ORF">K491DRAFT_486581</name>
</gene>
<sequence length="168" mass="18917">MTSRFSKMSSTFKGDSLMWKRLSEKAITRDVIVRETAMGFHSAGLSRGHVRQLASGSRVMIHDRFSKHITSRRRVANDKEVQVIRCSCRYLRHANSYVGSHQSIPSNDRARIRRSRSLDLETSSIEMARGNDLTLFTALCSESLASSIWCSAYGIQRPIIGAHNVSRG</sequence>